<dbReference type="Gene3D" id="3.40.50.720">
    <property type="entry name" value="NAD(P)-binding Rossmann-like Domain"/>
    <property type="match status" value="1"/>
</dbReference>
<dbReference type="InterPro" id="IPR036291">
    <property type="entry name" value="NAD(P)-bd_dom_sf"/>
</dbReference>
<gene>
    <name evidence="4" type="ORF">CC117_30425</name>
</gene>
<keyword evidence="5" id="KW-1185">Reference proteome</keyword>
<evidence type="ECO:0000256" key="2">
    <source>
        <dbReference type="ARBA" id="ARBA00023002"/>
    </source>
</evidence>
<comment type="similarity">
    <text evidence="1">Belongs to the short-chain dehydrogenases/reductases (SDR) family.</text>
</comment>
<dbReference type="SMART" id="SM00822">
    <property type="entry name" value="PKS_KR"/>
    <property type="match status" value="1"/>
</dbReference>
<sequence>MPRTRTQRSRVAVVTGGASGIGEATCHHLAERGHRIAVLDRDGDATERVVKELSATGTQARGYAVDVTDRAAIDDAFADIRAVLGPTEILVTSAGLVAFDPFEEITLEQWNLVLAVNLTGTFHSCQAAISDMVAGRWGRIVTIASSSAQRGSPTMAHYAAAKGGVIVLTKSLARAYASHGITVNSIPPSGIETPMQHQSQAEGNLPANEVMAGTIPLGHLGAPDDIAAAAAFLASEEAGFITGQVLGVNGGSVL</sequence>
<dbReference type="EMBL" id="MBLM01000178">
    <property type="protein sequence ID" value="OHV28473.1"/>
    <property type="molecule type" value="Genomic_DNA"/>
</dbReference>
<dbReference type="AlphaFoldDB" id="A0A1S1Q0N3"/>
<dbReference type="InterPro" id="IPR050259">
    <property type="entry name" value="SDR"/>
</dbReference>
<protein>
    <submittedName>
        <fullName evidence="4">Short-chain dehydrogenase</fullName>
    </submittedName>
</protein>
<evidence type="ECO:0000256" key="1">
    <source>
        <dbReference type="ARBA" id="ARBA00006484"/>
    </source>
</evidence>
<dbReference type="PANTHER" id="PTHR42879">
    <property type="entry name" value="3-OXOACYL-(ACYL-CARRIER-PROTEIN) REDUCTASE"/>
    <property type="match status" value="1"/>
</dbReference>
<dbReference type="InterPro" id="IPR057326">
    <property type="entry name" value="KR_dom"/>
</dbReference>
<dbReference type="PROSITE" id="PS00061">
    <property type="entry name" value="ADH_SHORT"/>
    <property type="match status" value="1"/>
</dbReference>
<dbReference type="InterPro" id="IPR020904">
    <property type="entry name" value="Sc_DH/Rdtase_CS"/>
</dbReference>
<dbReference type="FunFam" id="3.40.50.720:FF:000173">
    <property type="entry name" value="3-oxoacyl-[acyl-carrier protein] reductase"/>
    <property type="match status" value="1"/>
</dbReference>
<accession>A0A1S1Q0N3</accession>
<proteinExistence type="inferred from homology"/>
<dbReference type="GO" id="GO:0032787">
    <property type="term" value="P:monocarboxylic acid metabolic process"/>
    <property type="evidence" value="ECO:0007669"/>
    <property type="project" value="UniProtKB-ARBA"/>
</dbReference>
<dbReference type="Pfam" id="PF13561">
    <property type="entry name" value="adh_short_C2"/>
    <property type="match status" value="1"/>
</dbReference>
<dbReference type="RefSeq" id="WP_071091925.1">
    <property type="nucleotide sequence ID" value="NZ_MBLM01000178.1"/>
</dbReference>
<dbReference type="Proteomes" id="UP000179627">
    <property type="component" value="Unassembled WGS sequence"/>
</dbReference>
<dbReference type="InterPro" id="IPR002347">
    <property type="entry name" value="SDR_fam"/>
</dbReference>
<dbReference type="SUPFAM" id="SSF51735">
    <property type="entry name" value="NAD(P)-binding Rossmann-fold domains"/>
    <property type="match status" value="1"/>
</dbReference>
<dbReference type="PRINTS" id="PR00080">
    <property type="entry name" value="SDRFAMILY"/>
</dbReference>
<evidence type="ECO:0000259" key="3">
    <source>
        <dbReference type="SMART" id="SM00822"/>
    </source>
</evidence>
<evidence type="ECO:0000313" key="5">
    <source>
        <dbReference type="Proteomes" id="UP000179627"/>
    </source>
</evidence>
<dbReference type="PRINTS" id="PR00081">
    <property type="entry name" value="GDHRDH"/>
</dbReference>
<name>A0A1S1Q0N3_9ACTN</name>
<comment type="caution">
    <text evidence="4">The sequence shown here is derived from an EMBL/GenBank/DDBJ whole genome shotgun (WGS) entry which is preliminary data.</text>
</comment>
<dbReference type="PANTHER" id="PTHR42879:SF2">
    <property type="entry name" value="3-OXOACYL-[ACYL-CARRIER-PROTEIN] REDUCTASE FABG"/>
    <property type="match status" value="1"/>
</dbReference>
<evidence type="ECO:0000313" key="4">
    <source>
        <dbReference type="EMBL" id="OHV28473.1"/>
    </source>
</evidence>
<dbReference type="GO" id="GO:0016491">
    <property type="term" value="F:oxidoreductase activity"/>
    <property type="evidence" value="ECO:0007669"/>
    <property type="project" value="UniProtKB-KW"/>
</dbReference>
<feature type="domain" description="Ketoreductase" evidence="3">
    <location>
        <begin position="10"/>
        <end position="189"/>
    </location>
</feature>
<reference evidence="5" key="1">
    <citation type="submission" date="2016-07" db="EMBL/GenBank/DDBJ databases">
        <title>Sequence Frankia sp. strain CcI1.17.</title>
        <authorList>
            <person name="Ghodhbane-Gtari F."/>
            <person name="Swanson E."/>
            <person name="Gueddou A."/>
            <person name="Morris K."/>
            <person name="Hezbri K."/>
            <person name="Ktari A."/>
            <person name="Nouioui I."/>
            <person name="Abebe-Akele F."/>
            <person name="Simpson S."/>
            <person name="Thomas K."/>
            <person name="Gtari M."/>
            <person name="Tisa L.S."/>
            <person name="Hurst S."/>
        </authorList>
    </citation>
    <scope>NUCLEOTIDE SEQUENCE [LARGE SCALE GENOMIC DNA]</scope>
    <source>
        <strain evidence="5">Cc1.17</strain>
    </source>
</reference>
<organism evidence="4 5">
    <name type="scientific">Parafrankia colletiae</name>
    <dbReference type="NCBI Taxonomy" id="573497"/>
    <lineage>
        <taxon>Bacteria</taxon>
        <taxon>Bacillati</taxon>
        <taxon>Actinomycetota</taxon>
        <taxon>Actinomycetes</taxon>
        <taxon>Frankiales</taxon>
        <taxon>Frankiaceae</taxon>
        <taxon>Parafrankia</taxon>
    </lineage>
</organism>
<dbReference type="OrthoDB" id="4350228at2"/>
<dbReference type="NCBIfam" id="NF009466">
    <property type="entry name" value="PRK12826.1-2"/>
    <property type="match status" value="1"/>
</dbReference>
<keyword evidence="2" id="KW-0560">Oxidoreductase</keyword>